<dbReference type="Proteomes" id="UP001560267">
    <property type="component" value="Unassembled WGS sequence"/>
</dbReference>
<accession>A0ABV3Y5G4</accession>
<keyword evidence="1" id="KW-0472">Membrane</keyword>
<name>A0ABV3Y5G4_9ACTN</name>
<feature type="transmembrane region" description="Helical" evidence="1">
    <location>
        <begin position="107"/>
        <end position="123"/>
    </location>
</feature>
<keyword evidence="3" id="KW-1185">Reference proteome</keyword>
<organism evidence="2 3">
    <name type="scientific">Ferrimicrobium acidiphilum</name>
    <dbReference type="NCBI Taxonomy" id="121039"/>
    <lineage>
        <taxon>Bacteria</taxon>
        <taxon>Bacillati</taxon>
        <taxon>Actinomycetota</taxon>
        <taxon>Acidimicrobiia</taxon>
        <taxon>Acidimicrobiales</taxon>
        <taxon>Acidimicrobiaceae</taxon>
        <taxon>Ferrimicrobium</taxon>
    </lineage>
</organism>
<comment type="caution">
    <text evidence="2">The sequence shown here is derived from an EMBL/GenBank/DDBJ whole genome shotgun (WGS) entry which is preliminary data.</text>
</comment>
<evidence type="ECO:0008006" key="4">
    <source>
        <dbReference type="Google" id="ProtNLM"/>
    </source>
</evidence>
<dbReference type="EMBL" id="JBFSHR010000088">
    <property type="protein sequence ID" value="MEX6430816.1"/>
    <property type="molecule type" value="Genomic_DNA"/>
</dbReference>
<evidence type="ECO:0000313" key="2">
    <source>
        <dbReference type="EMBL" id="MEX6430816.1"/>
    </source>
</evidence>
<evidence type="ECO:0000256" key="1">
    <source>
        <dbReference type="SAM" id="Phobius"/>
    </source>
</evidence>
<proteinExistence type="predicted"/>
<protein>
    <recommendedName>
        <fullName evidence="4">Tight adherence protein B</fullName>
    </recommendedName>
</protein>
<keyword evidence="1" id="KW-1133">Transmembrane helix</keyword>
<sequence>MGEIGTVIGLILVLAAVAGLVVSFVVWRKHRQPTGLMILRSALTDREQQREAFAHLKAGTLPDDPHLAEVVVEVAQATVTQWDPSPIFAVVLVLLIGEYLMKPAGDLIVIGLVYVVVAAWGIQSRRKMRERARLILTSTGN</sequence>
<feature type="transmembrane region" description="Helical" evidence="1">
    <location>
        <begin position="85"/>
        <end position="101"/>
    </location>
</feature>
<reference evidence="2 3" key="1">
    <citation type="submission" date="2024-07" db="EMBL/GenBank/DDBJ databases">
        <title>Draft Genome Sequence of Ferrimicrobium acidiphilum Strain YE2023, Isolated from a Pulp of Bioleach Reactor.</title>
        <authorList>
            <person name="Elkina Y.A."/>
            <person name="Bulaeva A.G."/>
            <person name="Beletsky A.V."/>
            <person name="Mardanov A.V."/>
        </authorList>
    </citation>
    <scope>NUCLEOTIDE SEQUENCE [LARGE SCALE GENOMIC DNA]</scope>
    <source>
        <strain evidence="2 3">YE2023</strain>
    </source>
</reference>
<dbReference type="RefSeq" id="WP_298404749.1">
    <property type="nucleotide sequence ID" value="NZ_JBFSHR010000088.1"/>
</dbReference>
<keyword evidence="1" id="KW-0812">Transmembrane</keyword>
<feature type="transmembrane region" description="Helical" evidence="1">
    <location>
        <begin position="6"/>
        <end position="27"/>
    </location>
</feature>
<gene>
    <name evidence="2" type="ORF">AB6A68_13370</name>
</gene>
<evidence type="ECO:0000313" key="3">
    <source>
        <dbReference type="Proteomes" id="UP001560267"/>
    </source>
</evidence>